<dbReference type="OrthoDB" id="3239511at2759"/>
<sequence length="116" mass="13033">MSAQSQELLKAAWAQATAEKKEEKLKEYGLRDVRRNLKHLTEVMNITFADGSVYKDISKMVIYAAHTILTEDNCPLGYLLLHCIRLFLKVDTYAAPEVHTTETISAGFLDLSTGMP</sequence>
<protein>
    <submittedName>
        <fullName evidence="1">Uncharacterized protein</fullName>
    </submittedName>
</protein>
<evidence type="ECO:0000313" key="1">
    <source>
        <dbReference type="EMBL" id="KAG1797803.1"/>
    </source>
</evidence>
<evidence type="ECO:0000313" key="2">
    <source>
        <dbReference type="Proteomes" id="UP000719766"/>
    </source>
</evidence>
<dbReference type="RefSeq" id="XP_041162756.1">
    <property type="nucleotide sequence ID" value="XM_041306165.1"/>
</dbReference>
<dbReference type="EMBL" id="JABBWE010000015">
    <property type="protein sequence ID" value="KAG1797803.1"/>
    <property type="molecule type" value="Genomic_DNA"/>
</dbReference>
<organism evidence="1 2">
    <name type="scientific">Suillus plorans</name>
    <dbReference type="NCBI Taxonomy" id="116603"/>
    <lineage>
        <taxon>Eukaryota</taxon>
        <taxon>Fungi</taxon>
        <taxon>Dikarya</taxon>
        <taxon>Basidiomycota</taxon>
        <taxon>Agaricomycotina</taxon>
        <taxon>Agaricomycetes</taxon>
        <taxon>Agaricomycetidae</taxon>
        <taxon>Boletales</taxon>
        <taxon>Suillineae</taxon>
        <taxon>Suillaceae</taxon>
        <taxon>Suillus</taxon>
    </lineage>
</organism>
<keyword evidence="2" id="KW-1185">Reference proteome</keyword>
<reference evidence="1" key="1">
    <citation type="journal article" date="2020" name="New Phytol.">
        <title>Comparative genomics reveals dynamic genome evolution in host specialist ectomycorrhizal fungi.</title>
        <authorList>
            <person name="Lofgren L.A."/>
            <person name="Nguyen N.H."/>
            <person name="Vilgalys R."/>
            <person name="Ruytinx J."/>
            <person name="Liao H.L."/>
            <person name="Branco S."/>
            <person name="Kuo A."/>
            <person name="LaButti K."/>
            <person name="Lipzen A."/>
            <person name="Andreopoulos W."/>
            <person name="Pangilinan J."/>
            <person name="Riley R."/>
            <person name="Hundley H."/>
            <person name="Na H."/>
            <person name="Barry K."/>
            <person name="Grigoriev I.V."/>
            <person name="Stajich J.E."/>
            <person name="Kennedy P.G."/>
        </authorList>
    </citation>
    <scope>NUCLEOTIDE SEQUENCE</scope>
    <source>
        <strain evidence="1">S12</strain>
    </source>
</reference>
<dbReference type="GeneID" id="64599929"/>
<dbReference type="AlphaFoldDB" id="A0A9P7IZ55"/>
<proteinExistence type="predicted"/>
<dbReference type="Proteomes" id="UP000719766">
    <property type="component" value="Unassembled WGS sequence"/>
</dbReference>
<gene>
    <name evidence="1" type="ORF">HD556DRAFT_1440764</name>
</gene>
<accession>A0A9P7IZ55</accession>
<name>A0A9P7IZ55_9AGAM</name>
<comment type="caution">
    <text evidence="1">The sequence shown here is derived from an EMBL/GenBank/DDBJ whole genome shotgun (WGS) entry which is preliminary data.</text>
</comment>